<organism evidence="1 2">
    <name type="scientific">Knipowitschia caucasica</name>
    <name type="common">Caucasian dwarf goby</name>
    <name type="synonym">Pomatoschistus caucasicus</name>
    <dbReference type="NCBI Taxonomy" id="637954"/>
    <lineage>
        <taxon>Eukaryota</taxon>
        <taxon>Metazoa</taxon>
        <taxon>Chordata</taxon>
        <taxon>Craniata</taxon>
        <taxon>Vertebrata</taxon>
        <taxon>Euteleostomi</taxon>
        <taxon>Actinopterygii</taxon>
        <taxon>Neopterygii</taxon>
        <taxon>Teleostei</taxon>
        <taxon>Neoteleostei</taxon>
        <taxon>Acanthomorphata</taxon>
        <taxon>Gobiaria</taxon>
        <taxon>Gobiiformes</taxon>
        <taxon>Gobioidei</taxon>
        <taxon>Gobiidae</taxon>
        <taxon>Gobiinae</taxon>
        <taxon>Knipowitschia</taxon>
    </lineage>
</organism>
<dbReference type="Proteomes" id="UP001497482">
    <property type="component" value="Chromosome 10"/>
</dbReference>
<name>A0AAV2J2G1_KNICA</name>
<evidence type="ECO:0000313" key="1">
    <source>
        <dbReference type="EMBL" id="CAL1571709.1"/>
    </source>
</evidence>
<gene>
    <name evidence="1" type="ORF">KC01_LOCUS3804</name>
</gene>
<accession>A0AAV2J2G1</accession>
<reference evidence="1 2" key="1">
    <citation type="submission" date="2024-04" db="EMBL/GenBank/DDBJ databases">
        <authorList>
            <person name="Waldvogel A.-M."/>
            <person name="Schoenle A."/>
        </authorList>
    </citation>
    <scope>NUCLEOTIDE SEQUENCE [LARGE SCALE GENOMIC DNA]</scope>
</reference>
<sequence length="145" mass="17473">MLQSESLTQQKHIKELEDRIEEQERYHRQWSLCLYRLPEREGEDLKKIVIDICRAIAPETESVLLLFVDICHRLGWRMEGTTRPVMIRFISRAIKKTFLKTKKFYFKEDLSAKNKEICKCLLLTVNLFSDEQMTYRWPFTIVISR</sequence>
<dbReference type="EMBL" id="OZ035832">
    <property type="protein sequence ID" value="CAL1571709.1"/>
    <property type="molecule type" value="Genomic_DNA"/>
</dbReference>
<keyword evidence="2" id="KW-1185">Reference proteome</keyword>
<dbReference type="AlphaFoldDB" id="A0AAV2J2G1"/>
<protein>
    <submittedName>
        <fullName evidence="1">Uncharacterized protein</fullName>
    </submittedName>
</protein>
<proteinExistence type="predicted"/>
<evidence type="ECO:0000313" key="2">
    <source>
        <dbReference type="Proteomes" id="UP001497482"/>
    </source>
</evidence>